<proteinExistence type="predicted"/>
<reference evidence="2 3" key="1">
    <citation type="submission" date="2019-05" db="EMBL/GenBank/DDBJ databases">
        <title>Pseudorhodobacter turbinis sp. nov., isolated from the gut of the Korean turban shell.</title>
        <authorList>
            <person name="Jeong Y.-S."/>
            <person name="Kang W.-R."/>
            <person name="Bae J.-W."/>
        </authorList>
    </citation>
    <scope>NUCLEOTIDE SEQUENCE [LARGE SCALE GENOMIC DNA]</scope>
    <source>
        <strain evidence="2 3">S12M18</strain>
        <plasmid evidence="2 3">unnamed1</plasmid>
    </source>
</reference>
<evidence type="ECO:0000313" key="3">
    <source>
        <dbReference type="Proteomes" id="UP000298631"/>
    </source>
</evidence>
<organism evidence="2 3">
    <name type="scientific">Pseudorhodobacter turbinis</name>
    <dbReference type="NCBI Taxonomy" id="2500533"/>
    <lineage>
        <taxon>Bacteria</taxon>
        <taxon>Pseudomonadati</taxon>
        <taxon>Pseudomonadota</taxon>
        <taxon>Alphaproteobacteria</taxon>
        <taxon>Rhodobacterales</taxon>
        <taxon>Paracoccaceae</taxon>
        <taxon>Pseudorhodobacter</taxon>
    </lineage>
</organism>
<evidence type="ECO:0000256" key="1">
    <source>
        <dbReference type="SAM" id="MobiDB-lite"/>
    </source>
</evidence>
<dbReference type="Proteomes" id="UP000298631">
    <property type="component" value="Plasmid unnamed1"/>
</dbReference>
<dbReference type="RefSeq" id="WP_137194752.1">
    <property type="nucleotide sequence ID" value="NZ_CP039965.1"/>
</dbReference>
<keyword evidence="3" id="KW-1185">Reference proteome</keyword>
<geneLocation type="plasmid" evidence="2 3">
    <name>unnamed1</name>
</geneLocation>
<name>A0A4P8EJC2_9RHOB</name>
<dbReference type="AlphaFoldDB" id="A0A4P8EJC2"/>
<sequence>MKFYEYKVIPAPKKGEKAKGAKTPAERFAHKLTGLMNEMGAAGWEYVRADTLPCEERSGLTGTKSVFQNMLTFRRESRAEAVEMLTPAALQPKAEPKLSAIPKKPSEEPHDVVTDTPKAV</sequence>
<dbReference type="EMBL" id="CP039965">
    <property type="protein sequence ID" value="QCO56942.1"/>
    <property type="molecule type" value="Genomic_DNA"/>
</dbReference>
<keyword evidence="2" id="KW-0614">Plasmid</keyword>
<dbReference type="OrthoDB" id="7658888at2"/>
<evidence type="ECO:0000313" key="2">
    <source>
        <dbReference type="EMBL" id="QCO56942.1"/>
    </source>
</evidence>
<accession>A0A4P8EJC2</accession>
<dbReference type="KEGG" id="pseb:EOK75_14165"/>
<gene>
    <name evidence="2" type="ORF">EOK75_14165</name>
</gene>
<feature type="region of interest" description="Disordered" evidence="1">
    <location>
        <begin position="90"/>
        <end position="120"/>
    </location>
</feature>
<protein>
    <submittedName>
        <fullName evidence="2">DUF4177 domain-containing protein</fullName>
    </submittedName>
</protein>
<feature type="compositionally biased region" description="Basic and acidic residues" evidence="1">
    <location>
        <begin position="104"/>
        <end position="113"/>
    </location>
</feature>